<organism evidence="6 7">
    <name type="scientific">Nocardioides deserti</name>
    <dbReference type="NCBI Taxonomy" id="1588644"/>
    <lineage>
        <taxon>Bacteria</taxon>
        <taxon>Bacillati</taxon>
        <taxon>Actinomycetota</taxon>
        <taxon>Actinomycetes</taxon>
        <taxon>Propionibacteriales</taxon>
        <taxon>Nocardioidaceae</taxon>
        <taxon>Nocardioides</taxon>
    </lineage>
</organism>
<proteinExistence type="inferred from homology"/>
<comment type="caution">
    <text evidence="6">The sequence shown here is derived from an EMBL/GenBank/DDBJ whole genome shotgun (WGS) entry which is preliminary data.</text>
</comment>
<name>A0ABR6U806_9ACTN</name>
<dbReference type="Proteomes" id="UP000604001">
    <property type="component" value="Unassembled WGS sequence"/>
</dbReference>
<keyword evidence="3" id="KW-0813">Transport</keyword>
<dbReference type="InterPro" id="IPR000914">
    <property type="entry name" value="SBP_5_dom"/>
</dbReference>
<dbReference type="RefSeq" id="WP_186345348.1">
    <property type="nucleotide sequence ID" value="NZ_BMMR01000003.1"/>
</dbReference>
<dbReference type="PANTHER" id="PTHR30290:SF9">
    <property type="entry name" value="OLIGOPEPTIDE-BINDING PROTEIN APPA"/>
    <property type="match status" value="1"/>
</dbReference>
<sequence>MKLHQGVLARLAVTAVTGALLLTGCASDDGEEKDSQSGSAEVDRGRYQFGVIGDQPEAGEPVEGGTLDFADYGEIRSLSPAVSYATGASGGGAMLAVYDTLMTLDTETQQFEPKLAESLESSDDLKTWTLTLREGVNFSDGTPLDAKAVVGSINWYMQNQGVDTAILGPNLKNMEVADERTVVFTMNEAWAKFPAMLSQAVGMIVAPAAYAGEEFTPIGAGAFVFGSYKPAEELILKANKDYWDGAPNLDAIRFFWPLTDESKLDALEDGSADVAFMRDPKVVDEVVEAGIAGNLTLTSFGNTISINNREGYPGADPRVRRAIALAYDPELDYQRSYDGKGLPGKEMFPPESKWDTSEAALPVDLEEAKRLVEEAKADGFDGEITYLDGSDPTSRTQAVAMKAMLERVGFKVKTDLVASIADQTSRVYVDHDFDLARGALSAAESDPYHRMNSEFNSASFGNATGYASEEMDGLLADLRAADSDEEMKEVLDKMQALHNEDVPNVVSGANAAIHAWNENVYGVELGAEYMPDFSDAWLVQ</sequence>
<evidence type="ECO:0000256" key="1">
    <source>
        <dbReference type="ARBA" id="ARBA00004193"/>
    </source>
</evidence>
<keyword evidence="4" id="KW-0732">Signal</keyword>
<dbReference type="Pfam" id="PF00496">
    <property type="entry name" value="SBP_bac_5"/>
    <property type="match status" value="1"/>
</dbReference>
<dbReference type="PANTHER" id="PTHR30290">
    <property type="entry name" value="PERIPLASMIC BINDING COMPONENT OF ABC TRANSPORTER"/>
    <property type="match status" value="1"/>
</dbReference>
<gene>
    <name evidence="6" type="ORF">H7344_07295</name>
</gene>
<dbReference type="PIRSF" id="PIRSF002741">
    <property type="entry name" value="MppA"/>
    <property type="match status" value="1"/>
</dbReference>
<dbReference type="EMBL" id="JACMYC010000003">
    <property type="protein sequence ID" value="MBC2960099.1"/>
    <property type="molecule type" value="Genomic_DNA"/>
</dbReference>
<comment type="similarity">
    <text evidence="2">Belongs to the bacterial solute-binding protein 5 family.</text>
</comment>
<evidence type="ECO:0000256" key="4">
    <source>
        <dbReference type="ARBA" id="ARBA00022729"/>
    </source>
</evidence>
<reference evidence="6 7" key="1">
    <citation type="submission" date="2020-08" db="EMBL/GenBank/DDBJ databases">
        <title>novel species in genus Nocardioides.</title>
        <authorList>
            <person name="Zhang G."/>
        </authorList>
    </citation>
    <scope>NUCLEOTIDE SEQUENCE [LARGE SCALE GENOMIC DNA]</scope>
    <source>
        <strain evidence="6 7">SC8A-24</strain>
    </source>
</reference>
<comment type="subcellular location">
    <subcellularLocation>
        <location evidence="1">Cell membrane</location>
        <topology evidence="1">Lipid-anchor</topology>
    </subcellularLocation>
</comment>
<accession>A0ABR6U806</accession>
<keyword evidence="7" id="KW-1185">Reference proteome</keyword>
<dbReference type="Gene3D" id="3.10.105.10">
    <property type="entry name" value="Dipeptide-binding Protein, Domain 3"/>
    <property type="match status" value="1"/>
</dbReference>
<dbReference type="Gene3D" id="3.40.190.10">
    <property type="entry name" value="Periplasmic binding protein-like II"/>
    <property type="match status" value="1"/>
</dbReference>
<dbReference type="PROSITE" id="PS01040">
    <property type="entry name" value="SBP_BACTERIAL_5"/>
    <property type="match status" value="1"/>
</dbReference>
<dbReference type="PROSITE" id="PS51257">
    <property type="entry name" value="PROKAR_LIPOPROTEIN"/>
    <property type="match status" value="1"/>
</dbReference>
<evidence type="ECO:0000259" key="5">
    <source>
        <dbReference type="Pfam" id="PF00496"/>
    </source>
</evidence>
<dbReference type="InterPro" id="IPR023765">
    <property type="entry name" value="SBP_5_CS"/>
</dbReference>
<dbReference type="CDD" id="cd00995">
    <property type="entry name" value="PBP2_NikA_DppA_OppA_like"/>
    <property type="match status" value="1"/>
</dbReference>
<feature type="domain" description="Solute-binding protein family 5" evidence="5">
    <location>
        <begin position="111"/>
        <end position="458"/>
    </location>
</feature>
<protein>
    <submittedName>
        <fullName evidence="6">ABC transporter substrate-binding protein</fullName>
    </submittedName>
</protein>
<evidence type="ECO:0000256" key="2">
    <source>
        <dbReference type="ARBA" id="ARBA00005695"/>
    </source>
</evidence>
<dbReference type="InterPro" id="IPR039424">
    <property type="entry name" value="SBP_5"/>
</dbReference>
<dbReference type="InterPro" id="IPR030678">
    <property type="entry name" value="Peptide/Ni-bd"/>
</dbReference>
<dbReference type="SUPFAM" id="SSF53850">
    <property type="entry name" value="Periplasmic binding protein-like II"/>
    <property type="match status" value="1"/>
</dbReference>
<evidence type="ECO:0000313" key="7">
    <source>
        <dbReference type="Proteomes" id="UP000604001"/>
    </source>
</evidence>
<evidence type="ECO:0000313" key="6">
    <source>
        <dbReference type="EMBL" id="MBC2960099.1"/>
    </source>
</evidence>
<evidence type="ECO:0000256" key="3">
    <source>
        <dbReference type="ARBA" id="ARBA00022448"/>
    </source>
</evidence>